<feature type="domain" description="PAC" evidence="3">
    <location>
        <begin position="98"/>
        <end position="150"/>
    </location>
</feature>
<dbReference type="PANTHER" id="PTHR44757:SF2">
    <property type="entry name" value="BIOFILM ARCHITECTURE MAINTENANCE PROTEIN MBAA"/>
    <property type="match status" value="1"/>
</dbReference>
<dbReference type="GO" id="GO:0003824">
    <property type="term" value="F:catalytic activity"/>
    <property type="evidence" value="ECO:0007669"/>
    <property type="project" value="UniProtKB-ARBA"/>
</dbReference>
<dbReference type="EMBL" id="LVHF01000033">
    <property type="protein sequence ID" value="OAN11276.1"/>
    <property type="molecule type" value="Genomic_DNA"/>
</dbReference>
<evidence type="ECO:0000259" key="3">
    <source>
        <dbReference type="PROSITE" id="PS50113"/>
    </source>
</evidence>
<organism evidence="5 6">
    <name type="scientific">Photobacterium jeanii</name>
    <dbReference type="NCBI Taxonomy" id="858640"/>
    <lineage>
        <taxon>Bacteria</taxon>
        <taxon>Pseudomonadati</taxon>
        <taxon>Pseudomonadota</taxon>
        <taxon>Gammaproteobacteria</taxon>
        <taxon>Vibrionales</taxon>
        <taxon>Vibrionaceae</taxon>
        <taxon>Photobacterium</taxon>
    </lineage>
</organism>
<dbReference type="NCBIfam" id="TIGR00229">
    <property type="entry name" value="sensory_box"/>
    <property type="match status" value="1"/>
</dbReference>
<dbReference type="Proteomes" id="UP000078503">
    <property type="component" value="Unassembled WGS sequence"/>
</dbReference>
<keyword evidence="6" id="KW-1185">Reference proteome</keyword>
<dbReference type="CDD" id="cd01949">
    <property type="entry name" value="GGDEF"/>
    <property type="match status" value="1"/>
</dbReference>
<evidence type="ECO:0000259" key="4">
    <source>
        <dbReference type="PROSITE" id="PS50887"/>
    </source>
</evidence>
<comment type="cofactor">
    <cofactor evidence="1">
        <name>Mg(2+)</name>
        <dbReference type="ChEBI" id="CHEBI:18420"/>
    </cofactor>
</comment>
<reference evidence="5 6" key="1">
    <citation type="submission" date="2016-03" db="EMBL/GenBank/DDBJ databases">
        <title>Photobacterium proteolyticum sp. nov. a protease producing bacterium isolated from ocean sediments of Laizhou Bay.</title>
        <authorList>
            <person name="Li Y."/>
        </authorList>
    </citation>
    <scope>NUCLEOTIDE SEQUENCE [LARGE SCALE GENOMIC DNA]</scope>
    <source>
        <strain evidence="5 6">R-40508</strain>
    </source>
</reference>
<dbReference type="AlphaFoldDB" id="A0A178K2E3"/>
<accession>A0A178K2E3</accession>
<dbReference type="Gene3D" id="3.30.70.270">
    <property type="match status" value="1"/>
</dbReference>
<evidence type="ECO:0000256" key="1">
    <source>
        <dbReference type="ARBA" id="ARBA00001946"/>
    </source>
</evidence>
<dbReference type="InterPro" id="IPR052155">
    <property type="entry name" value="Biofilm_reg_signaling"/>
</dbReference>
<dbReference type="Gene3D" id="3.30.450.20">
    <property type="entry name" value="PAS domain"/>
    <property type="match status" value="1"/>
</dbReference>
<gene>
    <name evidence="5" type="ORF">A3K86_20180</name>
</gene>
<dbReference type="InterPro" id="IPR013656">
    <property type="entry name" value="PAS_4"/>
</dbReference>
<protein>
    <recommendedName>
        <fullName evidence="7">Diguanylate cyclase</fullName>
    </recommendedName>
</protein>
<evidence type="ECO:0000259" key="2">
    <source>
        <dbReference type="PROSITE" id="PS50112"/>
    </source>
</evidence>
<dbReference type="OrthoDB" id="73375at2"/>
<dbReference type="CDD" id="cd00130">
    <property type="entry name" value="PAS"/>
    <property type="match status" value="1"/>
</dbReference>
<dbReference type="SUPFAM" id="SSF55073">
    <property type="entry name" value="Nucleotide cyclase"/>
    <property type="match status" value="1"/>
</dbReference>
<evidence type="ECO:0000313" key="6">
    <source>
        <dbReference type="Proteomes" id="UP000078503"/>
    </source>
</evidence>
<dbReference type="FunFam" id="3.30.70.270:FF:000001">
    <property type="entry name" value="Diguanylate cyclase domain protein"/>
    <property type="match status" value="1"/>
</dbReference>
<dbReference type="STRING" id="858640.A3K86_20180"/>
<dbReference type="PROSITE" id="PS50112">
    <property type="entry name" value="PAS"/>
    <property type="match status" value="1"/>
</dbReference>
<dbReference type="SMART" id="SM00091">
    <property type="entry name" value="PAS"/>
    <property type="match status" value="1"/>
</dbReference>
<dbReference type="InterPro" id="IPR000160">
    <property type="entry name" value="GGDEF_dom"/>
</dbReference>
<dbReference type="SMART" id="SM00267">
    <property type="entry name" value="GGDEF"/>
    <property type="match status" value="1"/>
</dbReference>
<comment type="caution">
    <text evidence="5">The sequence shown here is derived from an EMBL/GenBank/DDBJ whole genome shotgun (WGS) entry which is preliminary data.</text>
</comment>
<evidence type="ECO:0000313" key="5">
    <source>
        <dbReference type="EMBL" id="OAN11276.1"/>
    </source>
</evidence>
<dbReference type="InterPro" id="IPR000014">
    <property type="entry name" value="PAS"/>
</dbReference>
<evidence type="ECO:0008006" key="7">
    <source>
        <dbReference type="Google" id="ProtNLM"/>
    </source>
</evidence>
<dbReference type="Pfam" id="PF00990">
    <property type="entry name" value="GGDEF"/>
    <property type="match status" value="1"/>
</dbReference>
<dbReference type="InterPro" id="IPR000700">
    <property type="entry name" value="PAS-assoc_C"/>
</dbReference>
<dbReference type="PROSITE" id="PS50887">
    <property type="entry name" value="GGDEF"/>
    <property type="match status" value="1"/>
</dbReference>
<dbReference type="RefSeq" id="WP_068335750.1">
    <property type="nucleotide sequence ID" value="NZ_LVHF01000033.1"/>
</dbReference>
<dbReference type="NCBIfam" id="TIGR00254">
    <property type="entry name" value="GGDEF"/>
    <property type="match status" value="1"/>
</dbReference>
<dbReference type="InterPro" id="IPR035965">
    <property type="entry name" value="PAS-like_dom_sf"/>
</dbReference>
<dbReference type="PROSITE" id="PS50113">
    <property type="entry name" value="PAC"/>
    <property type="match status" value="1"/>
</dbReference>
<proteinExistence type="predicted"/>
<sequence>MLTSKLLKGIPHNHDDIYALLTNDSGGFIQAILDCIPMPVFYRCINGIYLGCNQAFCTVIGMEKDQIIGQDLFHIFPEEQAKAYLEHDAQLLASPGRSVYESEMETIDKRKYFVRFHKVTFNDQTGNIAGFLGMFENLTEQKKMEKELHRLATRDHLTQIYNRRAIENILEEEIQLSLKYHRTMSMIMLDLDGFKQLNDSHGHQVGDKLLQCVASELMNQRRLTDFVGRFGGDEFIIVLPHTEQQAAQEYADELHFQLAQNCFSAFPSKVGASLGVACMSSAQMKGKSAAQIFDELLAKADSAMYRVKHDHKLKLTGVCPCSTT</sequence>
<dbReference type="Pfam" id="PF08448">
    <property type="entry name" value="PAS_4"/>
    <property type="match status" value="1"/>
</dbReference>
<feature type="domain" description="PAS" evidence="2">
    <location>
        <begin position="25"/>
        <end position="95"/>
    </location>
</feature>
<dbReference type="PANTHER" id="PTHR44757">
    <property type="entry name" value="DIGUANYLATE CYCLASE DGCP"/>
    <property type="match status" value="1"/>
</dbReference>
<dbReference type="InterPro" id="IPR029787">
    <property type="entry name" value="Nucleotide_cyclase"/>
</dbReference>
<feature type="domain" description="GGDEF" evidence="4">
    <location>
        <begin position="182"/>
        <end position="320"/>
    </location>
</feature>
<name>A0A178K2E3_9GAMM</name>
<dbReference type="InterPro" id="IPR043128">
    <property type="entry name" value="Rev_trsase/Diguanyl_cyclase"/>
</dbReference>
<dbReference type="SUPFAM" id="SSF55785">
    <property type="entry name" value="PYP-like sensor domain (PAS domain)"/>
    <property type="match status" value="1"/>
</dbReference>